<evidence type="ECO:0008006" key="3">
    <source>
        <dbReference type="Google" id="ProtNLM"/>
    </source>
</evidence>
<keyword evidence="1" id="KW-0472">Membrane</keyword>
<proteinExistence type="predicted"/>
<name>A0A481YSX4_9VIRU</name>
<dbReference type="Gene3D" id="3.90.1720.10">
    <property type="entry name" value="endopeptidase domain like (from Nostoc punctiforme)"/>
    <property type="match status" value="1"/>
</dbReference>
<dbReference type="EMBL" id="MK500332">
    <property type="protein sequence ID" value="QBK86179.1"/>
    <property type="molecule type" value="Genomic_DNA"/>
</dbReference>
<protein>
    <recommendedName>
        <fullName evidence="3">Lecithin retinol acyltransferase</fullName>
    </recommendedName>
</protein>
<gene>
    <name evidence="2" type="ORF">LCMAC101_07740</name>
</gene>
<keyword evidence="1" id="KW-0812">Transmembrane</keyword>
<sequence length="189" mass="21859">MKEKKDTYVNYIESLQTFIKDSDVPIEELDDFKEWNLIPGQQLYYKRPIGPSSVTHHAIYVGDGKIFEGGFNPDGVSNFLTSLLNPPIGLKTLKNWIERTKNGNADTIFIIKTKSDSNKAIILQRLERVKKLLNAKNSWHPLKTNCEAMANYISFGRQYSLQSQEWRKPFLLLFIFLIALSVLIWLYLS</sequence>
<evidence type="ECO:0000313" key="2">
    <source>
        <dbReference type="EMBL" id="QBK86179.1"/>
    </source>
</evidence>
<accession>A0A481YSX4</accession>
<feature type="transmembrane region" description="Helical" evidence="1">
    <location>
        <begin position="170"/>
        <end position="188"/>
    </location>
</feature>
<reference evidence="2" key="1">
    <citation type="journal article" date="2019" name="MBio">
        <title>Virus Genomes from Deep Sea Sediments Expand the Ocean Megavirome and Support Independent Origins of Viral Gigantism.</title>
        <authorList>
            <person name="Backstrom D."/>
            <person name="Yutin N."/>
            <person name="Jorgensen S.L."/>
            <person name="Dharamshi J."/>
            <person name="Homa F."/>
            <person name="Zaremba-Niedwiedzka K."/>
            <person name="Spang A."/>
            <person name="Wolf Y.I."/>
            <person name="Koonin E.V."/>
            <person name="Ettema T.J."/>
        </authorList>
    </citation>
    <scope>NUCLEOTIDE SEQUENCE</scope>
</reference>
<keyword evidence="1" id="KW-1133">Transmembrane helix</keyword>
<evidence type="ECO:0000256" key="1">
    <source>
        <dbReference type="SAM" id="Phobius"/>
    </source>
</evidence>
<organism evidence="2">
    <name type="scientific">Marseillevirus LCMAC101</name>
    <dbReference type="NCBI Taxonomy" id="2506602"/>
    <lineage>
        <taxon>Viruses</taxon>
        <taxon>Varidnaviria</taxon>
        <taxon>Bamfordvirae</taxon>
        <taxon>Nucleocytoviricota</taxon>
        <taxon>Megaviricetes</taxon>
        <taxon>Pimascovirales</taxon>
        <taxon>Pimascovirales incertae sedis</taxon>
        <taxon>Marseilleviridae</taxon>
    </lineage>
</organism>